<gene>
    <name evidence="1" type="ORF">BOO69_08390</name>
</gene>
<evidence type="ECO:0000313" key="1">
    <source>
        <dbReference type="EMBL" id="APE43434.1"/>
    </source>
</evidence>
<dbReference type="STRING" id="1917485.BOO69_08390"/>
<organism evidence="1 2">
    <name type="scientific">Sulfitobacter alexandrii</name>
    <dbReference type="NCBI Taxonomy" id="1917485"/>
    <lineage>
        <taxon>Bacteria</taxon>
        <taxon>Pseudomonadati</taxon>
        <taxon>Pseudomonadota</taxon>
        <taxon>Alphaproteobacteria</taxon>
        <taxon>Rhodobacterales</taxon>
        <taxon>Roseobacteraceae</taxon>
        <taxon>Sulfitobacter</taxon>
    </lineage>
</organism>
<accession>A0A1J0WGJ9</accession>
<reference evidence="1 2" key="1">
    <citation type="submission" date="2016-11" db="EMBL/GenBank/DDBJ databases">
        <title>Complete genome sequence of Sulfitobacter sp. AM1-D1, a toxic bacteria associated with marine dinoflagellate Alexandrium minutum in East China Sea.</title>
        <authorList>
            <person name="Yang Q."/>
            <person name="Zhang X."/>
            <person name="Tian X."/>
        </authorList>
    </citation>
    <scope>NUCLEOTIDE SEQUENCE [LARGE SCALE GENOMIC DNA]</scope>
    <source>
        <strain evidence="1 2">AM1-D1</strain>
    </source>
</reference>
<dbReference type="Proteomes" id="UP000181897">
    <property type="component" value="Chromosome"/>
</dbReference>
<dbReference type="KEGG" id="suam:BOO69_08390"/>
<name>A0A1J0WGJ9_9RHOB</name>
<dbReference type="EMBL" id="CP018076">
    <property type="protein sequence ID" value="APE43434.1"/>
    <property type="molecule type" value="Genomic_DNA"/>
</dbReference>
<protein>
    <recommendedName>
        <fullName evidence="3">SGNH/GDSL hydrolase family protein</fullName>
    </recommendedName>
</protein>
<evidence type="ECO:0000313" key="2">
    <source>
        <dbReference type="Proteomes" id="UP000181897"/>
    </source>
</evidence>
<evidence type="ECO:0008006" key="3">
    <source>
        <dbReference type="Google" id="ProtNLM"/>
    </source>
</evidence>
<keyword evidence="2" id="KW-1185">Reference proteome</keyword>
<proteinExistence type="predicted"/>
<dbReference type="AlphaFoldDB" id="A0A1J0WGJ9"/>
<sequence length="235" mass="26136">MKAFGTAGYDVVYWGAAGRLFDQIKYSDGKLISPAPERSKIISSGRYGHLPLSDFDAIIFYGMAVRLSGIAAQITGRLKTIQTLSKSFVDETLAEQIAVWWDHRLGRELMKVVTDAAPSKKFIFTTDPLVAENPQYLDKVKDNLLLRRVLDELYAHCSHWCEEHGISFYRQSNATLAANGVTTDFDFNTNSVKMEAGKPHPEDDFVHMNSRYGDVVLADLLALLEADRSAARAAG</sequence>